<evidence type="ECO:0000313" key="4">
    <source>
        <dbReference type="Proteomes" id="UP000093044"/>
    </source>
</evidence>
<keyword evidence="1 2" id="KW-0732">Signal</keyword>
<organism evidence="3 4">
    <name type="scientific">Cloacibacillus porcorum</name>
    <dbReference type="NCBI Taxonomy" id="1197717"/>
    <lineage>
        <taxon>Bacteria</taxon>
        <taxon>Thermotogati</taxon>
        <taxon>Synergistota</taxon>
        <taxon>Synergistia</taxon>
        <taxon>Synergistales</taxon>
        <taxon>Synergistaceae</taxon>
        <taxon>Cloacibacillus</taxon>
    </lineage>
</organism>
<keyword evidence="4" id="KW-1185">Reference proteome</keyword>
<evidence type="ECO:0000313" key="3">
    <source>
        <dbReference type="EMBL" id="ANZ45598.1"/>
    </source>
</evidence>
<dbReference type="OrthoDB" id="2087at2"/>
<dbReference type="Pfam" id="PF03480">
    <property type="entry name" value="DctP"/>
    <property type="match status" value="1"/>
</dbReference>
<protein>
    <recommendedName>
        <fullName evidence="5">C4-dicarboxylate ABC transporter substrate-binding protein</fullName>
    </recommendedName>
</protein>
<evidence type="ECO:0008006" key="5">
    <source>
        <dbReference type="Google" id="ProtNLM"/>
    </source>
</evidence>
<feature type="chain" id="PRO_5008538976" description="C4-dicarboxylate ABC transporter substrate-binding protein" evidence="2">
    <location>
        <begin position="22"/>
        <end position="351"/>
    </location>
</feature>
<accession>A0A1B2I6J0</accession>
<dbReference type="PANTHER" id="PTHR33376">
    <property type="match status" value="1"/>
</dbReference>
<dbReference type="InterPro" id="IPR018389">
    <property type="entry name" value="DctP_fam"/>
</dbReference>
<dbReference type="AlphaFoldDB" id="A0A1B2I6J0"/>
<dbReference type="Proteomes" id="UP000093044">
    <property type="component" value="Chromosome"/>
</dbReference>
<dbReference type="CDD" id="cd13683">
    <property type="entry name" value="PBP2_TRAP_DctP6_7"/>
    <property type="match status" value="1"/>
</dbReference>
<reference evidence="3" key="1">
    <citation type="submission" date="2016-08" db="EMBL/GenBank/DDBJ databases">
        <title>Complete genome of Cloacibacillus porcorum.</title>
        <authorList>
            <person name="Looft T."/>
            <person name="Bayles D.O."/>
            <person name="Alt D.P."/>
        </authorList>
    </citation>
    <scope>NUCLEOTIDE SEQUENCE [LARGE SCALE GENOMIC DNA]</scope>
    <source>
        <strain evidence="3">CL-84</strain>
    </source>
</reference>
<name>A0A1B2I6J0_9BACT</name>
<evidence type="ECO:0000256" key="2">
    <source>
        <dbReference type="SAM" id="SignalP"/>
    </source>
</evidence>
<dbReference type="EMBL" id="CP016757">
    <property type="protein sequence ID" value="ANZ45598.1"/>
    <property type="molecule type" value="Genomic_DNA"/>
</dbReference>
<dbReference type="GeneID" id="83058423"/>
<gene>
    <name evidence="3" type="ORF">BED41_11255</name>
</gene>
<dbReference type="NCBIfam" id="NF037995">
    <property type="entry name" value="TRAP_S1"/>
    <property type="match status" value="1"/>
</dbReference>
<dbReference type="RefSeq" id="WP_066746213.1">
    <property type="nucleotide sequence ID" value="NZ_CP016757.1"/>
</dbReference>
<dbReference type="Gene3D" id="3.40.190.170">
    <property type="entry name" value="Bacterial extracellular solute-binding protein, family 7"/>
    <property type="match status" value="1"/>
</dbReference>
<evidence type="ECO:0000256" key="1">
    <source>
        <dbReference type="ARBA" id="ARBA00022729"/>
    </source>
</evidence>
<proteinExistence type="predicted"/>
<sequence length="351" mass="40098">MKSFKVMAVIALLLAAFSVQSADAATRWRVVTHAMPGTEQQKIAEDFCKTVKTLSKGELVIEPYAAGVLFPVFETFDNVANGVVDMAMVYGAYWTGKDPLFNLQTRPGCPLNTYAEGAYLDEKLEPFFSKLYAKHRIKYLGHIMESPIYEQLMSVVPINKISDIKGKKIRTSGFGALYYRALGATTVSLSAPEIYTAFQTKNIDAAEWTFWDENMRMGFHEVAKYVVDPAFQNGTCEYFPLVVNPGKWEKLPQHLKDIIIVARDRARYQSAMVYVAEVKAREKWKENSKIKIIRWSPEDEKKARETGLKLIVNECSKTPEGKEYLRIYRETLWELGYKQEAKFIGYTPKKK</sequence>
<dbReference type="PANTHER" id="PTHR33376:SF5">
    <property type="entry name" value="EXTRACYTOPLASMIC SOLUTE RECEPTOR PROTEIN"/>
    <property type="match status" value="1"/>
</dbReference>
<dbReference type="STRING" id="1197717.BED41_11255"/>
<dbReference type="InterPro" id="IPR038404">
    <property type="entry name" value="TRAP_DctP_sf"/>
</dbReference>
<dbReference type="KEGG" id="cpor:BED41_11255"/>
<dbReference type="GO" id="GO:0055085">
    <property type="term" value="P:transmembrane transport"/>
    <property type="evidence" value="ECO:0007669"/>
    <property type="project" value="InterPro"/>
</dbReference>
<feature type="signal peptide" evidence="2">
    <location>
        <begin position="1"/>
        <end position="21"/>
    </location>
</feature>